<accession>A0A6V8LIG9</accession>
<protein>
    <submittedName>
        <fullName evidence="1">Uncharacterized protein</fullName>
    </submittedName>
</protein>
<comment type="caution">
    <text evidence="1">The sequence shown here is derived from an EMBL/GenBank/DDBJ whole genome shotgun (WGS) entry which is preliminary data.</text>
</comment>
<dbReference type="EMBL" id="BLPG01000002">
    <property type="protein sequence ID" value="GFJ95984.1"/>
    <property type="molecule type" value="Genomic_DNA"/>
</dbReference>
<evidence type="ECO:0000313" key="2">
    <source>
        <dbReference type="Proteomes" id="UP000482960"/>
    </source>
</evidence>
<gene>
    <name evidence="1" type="ORF">Prum_096260</name>
</gene>
<evidence type="ECO:0000313" key="1">
    <source>
        <dbReference type="EMBL" id="GFJ95984.1"/>
    </source>
</evidence>
<reference evidence="1 2" key="1">
    <citation type="submission" date="2020-03" db="EMBL/GenBank/DDBJ databases">
        <title>Whole genome shotgun sequence of Phytohabitans rumicis NBRC 108638.</title>
        <authorList>
            <person name="Komaki H."/>
            <person name="Tamura T."/>
        </authorList>
    </citation>
    <scope>NUCLEOTIDE SEQUENCE [LARGE SCALE GENOMIC DNA]</scope>
    <source>
        <strain evidence="1 2">NBRC 108638</strain>
    </source>
</reference>
<dbReference type="RefSeq" id="WP_173085412.1">
    <property type="nucleotide sequence ID" value="NZ_BAABJB010000050.1"/>
</dbReference>
<reference evidence="1 2" key="2">
    <citation type="submission" date="2020-03" db="EMBL/GenBank/DDBJ databases">
        <authorList>
            <person name="Ichikawa N."/>
            <person name="Kimura A."/>
            <person name="Kitahashi Y."/>
            <person name="Uohara A."/>
        </authorList>
    </citation>
    <scope>NUCLEOTIDE SEQUENCE [LARGE SCALE GENOMIC DNA]</scope>
    <source>
        <strain evidence="1 2">NBRC 108638</strain>
    </source>
</reference>
<proteinExistence type="predicted"/>
<keyword evidence="2" id="KW-1185">Reference proteome</keyword>
<dbReference type="AlphaFoldDB" id="A0A6V8LIG9"/>
<organism evidence="1 2">
    <name type="scientific">Phytohabitans rumicis</name>
    <dbReference type="NCBI Taxonomy" id="1076125"/>
    <lineage>
        <taxon>Bacteria</taxon>
        <taxon>Bacillati</taxon>
        <taxon>Actinomycetota</taxon>
        <taxon>Actinomycetes</taxon>
        <taxon>Micromonosporales</taxon>
        <taxon>Micromonosporaceae</taxon>
    </lineage>
</organism>
<dbReference type="Proteomes" id="UP000482960">
    <property type="component" value="Unassembled WGS sequence"/>
</dbReference>
<name>A0A6V8LIG9_9ACTN</name>
<sequence>MFVFRGHWAHAHDVEQDHFMALAAMYVEAEPRYRQVAWLRDWQAFWLDATGAQGNGCSDLRADEYLLDDARVAEFRAFLRDYEAWCTAVGPALDLAVGIGPDKLVAFTRKVDAVLVGDTSHPAVNASTP</sequence>